<dbReference type="PANTHER" id="PTHR37422">
    <property type="entry name" value="TEICHURONIC ACID BIOSYNTHESIS PROTEIN TUAE"/>
    <property type="match status" value="1"/>
</dbReference>
<sequence>MVLAIPIGVFSVLKEKTYNGIFSIPLLGHLSVITLSSILFLKVKQQWIRLLEQDFFSLSYFTAFGLDKKRAKKLVEYILTLSPLLGLLVSVKVLYTYFSTGDFKAFWGGDFVIGNILALPFFSSLYLFFFKKDWNFRYIFLLLGILFLFVAFLPIKRSVILGFILGILIFLIGIYKLFGFSRKVLIVLGLAILGFTISIYNSPKVKIWIEHLSREDINSFSSNRILIAKGAFELIRKAWEEGDYAKLLIGWGYGPQKQYKNLPPNLQFINEYESFLPLTAFINGGILNLIFVVWFYFAAVYLTYRGLKNSCSQFFGMKLVLISSVWVNLVYHLFTLFWVPINAIFYIILALIEKMEKLK</sequence>
<reference evidence="2" key="1">
    <citation type="journal article" date="2020" name="ISME J.">
        <title>Gammaproteobacteria mediating utilization of methyl-, sulfur- and petroleum organic compounds in deep ocean hydrothermal plumes.</title>
        <authorList>
            <person name="Zhou Z."/>
            <person name="Liu Y."/>
            <person name="Pan J."/>
            <person name="Cron B.R."/>
            <person name="Toner B.M."/>
            <person name="Anantharaman K."/>
            <person name="Breier J.A."/>
            <person name="Dick G.J."/>
            <person name="Li M."/>
        </authorList>
    </citation>
    <scope>NUCLEOTIDE SEQUENCE</scope>
    <source>
        <strain evidence="2">SZUA-1501</strain>
    </source>
</reference>
<dbReference type="PANTHER" id="PTHR37422:SF13">
    <property type="entry name" value="LIPOPOLYSACCHARIDE BIOSYNTHESIS PROTEIN PA4999-RELATED"/>
    <property type="match status" value="1"/>
</dbReference>
<feature type="transmembrane region" description="Helical" evidence="1">
    <location>
        <begin position="280"/>
        <end position="302"/>
    </location>
</feature>
<feature type="transmembrane region" description="Helical" evidence="1">
    <location>
        <begin position="314"/>
        <end position="331"/>
    </location>
</feature>
<dbReference type="EMBL" id="DQVE01000002">
    <property type="protein sequence ID" value="HIP97805.1"/>
    <property type="molecule type" value="Genomic_DNA"/>
</dbReference>
<feature type="transmembrane region" description="Helical" evidence="1">
    <location>
        <begin position="159"/>
        <end position="178"/>
    </location>
</feature>
<feature type="transmembrane region" description="Helical" evidence="1">
    <location>
        <begin position="337"/>
        <end position="353"/>
    </location>
</feature>
<dbReference type="AlphaFoldDB" id="A0A9D0YP86"/>
<evidence type="ECO:0000313" key="3">
    <source>
        <dbReference type="Proteomes" id="UP000606463"/>
    </source>
</evidence>
<feature type="transmembrane region" description="Helical" evidence="1">
    <location>
        <begin position="20"/>
        <end position="41"/>
    </location>
</feature>
<name>A0A9D0YP86_AQUAO</name>
<organism evidence="2 3">
    <name type="scientific">Aquifex aeolicus</name>
    <dbReference type="NCBI Taxonomy" id="63363"/>
    <lineage>
        <taxon>Bacteria</taxon>
        <taxon>Pseudomonadati</taxon>
        <taxon>Aquificota</taxon>
        <taxon>Aquificia</taxon>
        <taxon>Aquificales</taxon>
        <taxon>Aquificaceae</taxon>
        <taxon>Aquifex</taxon>
    </lineage>
</organism>
<comment type="caution">
    <text evidence="2">The sequence shown here is derived from an EMBL/GenBank/DDBJ whole genome shotgun (WGS) entry which is preliminary data.</text>
</comment>
<feature type="transmembrane region" description="Helical" evidence="1">
    <location>
        <begin position="136"/>
        <end position="153"/>
    </location>
</feature>
<accession>A0A9D0YP86</accession>
<protein>
    <submittedName>
        <fullName evidence="2">Uncharacterized protein</fullName>
    </submittedName>
</protein>
<feature type="transmembrane region" description="Helical" evidence="1">
    <location>
        <begin position="185"/>
        <end position="203"/>
    </location>
</feature>
<evidence type="ECO:0000313" key="2">
    <source>
        <dbReference type="EMBL" id="HIP97805.1"/>
    </source>
</evidence>
<dbReference type="InterPro" id="IPR051533">
    <property type="entry name" value="WaaL-like"/>
</dbReference>
<keyword evidence="1" id="KW-0472">Membrane</keyword>
<keyword evidence="1" id="KW-0812">Transmembrane</keyword>
<evidence type="ECO:0000256" key="1">
    <source>
        <dbReference type="SAM" id="Phobius"/>
    </source>
</evidence>
<keyword evidence="1" id="KW-1133">Transmembrane helix</keyword>
<feature type="transmembrane region" description="Helical" evidence="1">
    <location>
        <begin position="107"/>
        <end position="129"/>
    </location>
</feature>
<feature type="transmembrane region" description="Helical" evidence="1">
    <location>
        <begin position="74"/>
        <end position="95"/>
    </location>
</feature>
<gene>
    <name evidence="2" type="ORF">EYH37_00325</name>
</gene>
<dbReference type="Proteomes" id="UP000606463">
    <property type="component" value="Unassembled WGS sequence"/>
</dbReference>
<proteinExistence type="predicted"/>